<evidence type="ECO:0000256" key="1">
    <source>
        <dbReference type="SAM" id="MobiDB-lite"/>
    </source>
</evidence>
<dbReference type="AlphaFoldDB" id="A0A8J3BDC2"/>
<keyword evidence="3" id="KW-1185">Reference proteome</keyword>
<name>A0A8J3BDC2_9ACTN</name>
<evidence type="ECO:0000313" key="3">
    <source>
        <dbReference type="Proteomes" id="UP000662200"/>
    </source>
</evidence>
<reference evidence="2" key="2">
    <citation type="submission" date="2020-09" db="EMBL/GenBank/DDBJ databases">
        <authorList>
            <person name="Sun Q."/>
            <person name="Ohkuma M."/>
        </authorList>
    </citation>
    <scope>NUCLEOTIDE SEQUENCE</scope>
    <source>
        <strain evidence="2">JCM 3091</strain>
    </source>
</reference>
<organism evidence="2 3">
    <name type="scientific">Pilimelia terevasa</name>
    <dbReference type="NCBI Taxonomy" id="53372"/>
    <lineage>
        <taxon>Bacteria</taxon>
        <taxon>Bacillati</taxon>
        <taxon>Actinomycetota</taxon>
        <taxon>Actinomycetes</taxon>
        <taxon>Micromonosporales</taxon>
        <taxon>Micromonosporaceae</taxon>
        <taxon>Pilimelia</taxon>
    </lineage>
</organism>
<comment type="caution">
    <text evidence="2">The sequence shown here is derived from an EMBL/GenBank/DDBJ whole genome shotgun (WGS) entry which is preliminary data.</text>
</comment>
<dbReference type="Proteomes" id="UP000662200">
    <property type="component" value="Unassembled WGS sequence"/>
</dbReference>
<gene>
    <name evidence="2" type="ORF">GCM10010124_02270</name>
</gene>
<proteinExistence type="predicted"/>
<sequence length="73" mass="8051">MALASGGREHLGWGVDRHMAADLFDALNVNTRATGHWAKGKAPKLPAWPRPAKPETKHNGPVSVADIYQRLRR</sequence>
<evidence type="ECO:0000313" key="2">
    <source>
        <dbReference type="EMBL" id="GGK13237.1"/>
    </source>
</evidence>
<dbReference type="EMBL" id="BMQC01000001">
    <property type="protein sequence ID" value="GGK13237.1"/>
    <property type="molecule type" value="Genomic_DNA"/>
</dbReference>
<protein>
    <submittedName>
        <fullName evidence="2">Uncharacterized protein</fullName>
    </submittedName>
</protein>
<accession>A0A8J3BDC2</accession>
<feature type="region of interest" description="Disordered" evidence="1">
    <location>
        <begin position="38"/>
        <end position="65"/>
    </location>
</feature>
<reference evidence="2" key="1">
    <citation type="journal article" date="2014" name="Int. J. Syst. Evol. Microbiol.">
        <title>Complete genome sequence of Corynebacterium casei LMG S-19264T (=DSM 44701T), isolated from a smear-ripened cheese.</title>
        <authorList>
            <consortium name="US DOE Joint Genome Institute (JGI-PGF)"/>
            <person name="Walter F."/>
            <person name="Albersmeier A."/>
            <person name="Kalinowski J."/>
            <person name="Ruckert C."/>
        </authorList>
    </citation>
    <scope>NUCLEOTIDE SEQUENCE</scope>
    <source>
        <strain evidence="2">JCM 3091</strain>
    </source>
</reference>